<evidence type="ECO:0000313" key="4">
    <source>
        <dbReference type="EMBL" id="RFA24392.1"/>
    </source>
</evidence>
<evidence type="ECO:0000313" key="5">
    <source>
        <dbReference type="Proteomes" id="UP000257080"/>
    </source>
</evidence>
<evidence type="ECO:0000256" key="2">
    <source>
        <dbReference type="PIRSR" id="PIRSR639069-2"/>
    </source>
</evidence>
<protein>
    <submittedName>
        <fullName evidence="4">Acetylxylan esterase</fullName>
    </submittedName>
</protein>
<name>A0A3E0W8V9_9MICO</name>
<dbReference type="Pfam" id="PF05448">
    <property type="entry name" value="AXE1"/>
    <property type="match status" value="1"/>
</dbReference>
<dbReference type="PANTHER" id="PTHR40111">
    <property type="entry name" value="CEPHALOSPORIN-C DEACETYLASE"/>
    <property type="match status" value="1"/>
</dbReference>
<dbReference type="InterPro" id="IPR039069">
    <property type="entry name" value="CE7"/>
</dbReference>
<feature type="active site" description="Charge relay system" evidence="1">
    <location>
        <position position="302"/>
    </location>
</feature>
<feature type="binding site" evidence="2">
    <location>
        <position position="92"/>
    </location>
    <ligand>
        <name>substrate</name>
    </ligand>
</feature>
<accession>A0A3E0W8V9</accession>
<dbReference type="Proteomes" id="UP000257080">
    <property type="component" value="Unassembled WGS sequence"/>
</dbReference>
<feature type="active site" description="Charge relay system" evidence="1">
    <location>
        <position position="273"/>
    </location>
</feature>
<dbReference type="PANTHER" id="PTHR40111:SF1">
    <property type="entry name" value="CEPHALOSPORIN-C DEACETYLASE"/>
    <property type="match status" value="1"/>
</dbReference>
<organism evidence="4 5">
    <name type="scientific">Subtercola boreus</name>
    <dbReference type="NCBI Taxonomy" id="120213"/>
    <lineage>
        <taxon>Bacteria</taxon>
        <taxon>Bacillati</taxon>
        <taxon>Actinomycetota</taxon>
        <taxon>Actinomycetes</taxon>
        <taxon>Micrococcales</taxon>
        <taxon>Microbacteriaceae</taxon>
        <taxon>Subtercola</taxon>
    </lineage>
</organism>
<dbReference type="AlphaFoldDB" id="A0A3E0W8V9"/>
<dbReference type="Gene3D" id="3.40.50.1820">
    <property type="entry name" value="alpha/beta hydrolase"/>
    <property type="match status" value="1"/>
</dbReference>
<dbReference type="OrthoDB" id="9770528at2"/>
<dbReference type="RefSeq" id="WP_116420205.1">
    <property type="nucleotide sequence ID" value="NZ_NBXC01000076.1"/>
</dbReference>
<evidence type="ECO:0000259" key="3">
    <source>
        <dbReference type="Pfam" id="PF05448"/>
    </source>
</evidence>
<dbReference type="InterPro" id="IPR008391">
    <property type="entry name" value="AXE1_dom"/>
</dbReference>
<dbReference type="EMBL" id="NBXE01000054">
    <property type="protein sequence ID" value="RFA24392.1"/>
    <property type="molecule type" value="Genomic_DNA"/>
</dbReference>
<reference evidence="4 5" key="1">
    <citation type="submission" date="2017-04" db="EMBL/GenBank/DDBJ databases">
        <title>Comparative genome analysis of Subtercola boreus.</title>
        <authorList>
            <person name="Cho Y.-J."/>
            <person name="Cho A."/>
            <person name="Kim O.-S."/>
            <person name="Lee J.-I."/>
        </authorList>
    </citation>
    <scope>NUCLEOTIDE SEQUENCE [LARGE SCALE GENOMIC DNA]</scope>
    <source>
        <strain evidence="4 5">P28004</strain>
    </source>
</reference>
<dbReference type="GO" id="GO:0052689">
    <property type="term" value="F:carboxylic ester hydrolase activity"/>
    <property type="evidence" value="ECO:0007669"/>
    <property type="project" value="TreeGrafter"/>
</dbReference>
<gene>
    <name evidence="4" type="ORF">B7R25_16860</name>
</gene>
<dbReference type="InterPro" id="IPR029058">
    <property type="entry name" value="AB_hydrolase_fold"/>
</dbReference>
<sequence length="321" mass="35065">MSRFDFGIDRLRSYRPTLSIPTDFDAFWSDTLAESRSVARPVIATPYESFLPNFEVLDVEFSGFGGHPVKAWFLAPAGAIEPLPTVIEYNGYGGGRGLPHERLTWAAAGYAYLLMDTRGQGSSWGSGGSTPDPVGSGPATPGFMTRGIENHYSYYYRRVITDAVLAVDAVLQLASVDPHRLAVTGGSQGGGLALAVAGLREDLRAVMPDVPFLCHFERAVGLTDSDPYNEIVRYLSVHRDLTEQTFNTLSYFDGVNFAARSHPPALFSVGLMDPVCAPSTVFAAHNNYAGESAIEIYPFNEHEGGQGQHWRKQARWLATHL</sequence>
<feature type="active site" description="Nucleophile" evidence="1">
    <location>
        <position position="187"/>
    </location>
</feature>
<dbReference type="SUPFAM" id="SSF53474">
    <property type="entry name" value="alpha/beta-Hydrolases"/>
    <property type="match status" value="1"/>
</dbReference>
<feature type="domain" description="Acetyl xylan esterase" evidence="3">
    <location>
        <begin position="1"/>
        <end position="319"/>
    </location>
</feature>
<evidence type="ECO:0000256" key="1">
    <source>
        <dbReference type="PIRSR" id="PIRSR639069-1"/>
    </source>
</evidence>
<comment type="caution">
    <text evidence="4">The sequence shown here is derived from an EMBL/GenBank/DDBJ whole genome shotgun (WGS) entry which is preliminary data.</text>
</comment>
<dbReference type="GO" id="GO:0005976">
    <property type="term" value="P:polysaccharide metabolic process"/>
    <property type="evidence" value="ECO:0007669"/>
    <property type="project" value="TreeGrafter"/>
</dbReference>
<proteinExistence type="predicted"/>